<proteinExistence type="predicted"/>
<dbReference type="Proteomes" id="UP000289784">
    <property type="component" value="Unassembled WGS sequence"/>
</dbReference>
<dbReference type="RefSeq" id="WP_129472556.1">
    <property type="nucleotide sequence ID" value="NZ_SAWZ01000013.1"/>
</dbReference>
<evidence type="ECO:0000313" key="1">
    <source>
        <dbReference type="EMBL" id="RXQ99929.1"/>
    </source>
</evidence>
<name>A0A4Q1JR62_9GAMM</name>
<protein>
    <submittedName>
        <fullName evidence="1">Cation transport regulator</fullName>
    </submittedName>
</protein>
<sequence>MTYASIDELPDHVRAGLPEDAQDCYLRAHNAVCARARRDDEHAGETELAREAERTAWEAVKRVYEPDEHGHWRRRVQIEQPWSEGEHPIDRR</sequence>
<organism evidence="1 2">
    <name type="scientific">Pseudoxanthomonas composti</name>
    <dbReference type="NCBI Taxonomy" id="2137479"/>
    <lineage>
        <taxon>Bacteria</taxon>
        <taxon>Pseudomonadati</taxon>
        <taxon>Pseudomonadota</taxon>
        <taxon>Gammaproteobacteria</taxon>
        <taxon>Lysobacterales</taxon>
        <taxon>Lysobacteraceae</taxon>
        <taxon>Pseudoxanthomonas</taxon>
    </lineage>
</organism>
<dbReference type="SUPFAM" id="SSF140376">
    <property type="entry name" value="ChaB-like"/>
    <property type="match status" value="1"/>
</dbReference>
<dbReference type="InterPro" id="IPR009317">
    <property type="entry name" value="ChaB"/>
</dbReference>
<dbReference type="Pfam" id="PF06150">
    <property type="entry name" value="ChaB"/>
    <property type="match status" value="1"/>
</dbReference>
<dbReference type="Gene3D" id="1.10.1740.70">
    <property type="entry name" value="ChaB"/>
    <property type="match status" value="1"/>
</dbReference>
<dbReference type="InterPro" id="IPR037205">
    <property type="entry name" value="ChaB_sf"/>
</dbReference>
<dbReference type="OrthoDB" id="73307at2"/>
<evidence type="ECO:0000313" key="2">
    <source>
        <dbReference type="Proteomes" id="UP000289784"/>
    </source>
</evidence>
<gene>
    <name evidence="1" type="primary">chaB</name>
    <name evidence="1" type="ORF">EPA99_17555</name>
</gene>
<accession>A0A4Q1JR62</accession>
<comment type="caution">
    <text evidence="1">The sequence shown here is derived from an EMBL/GenBank/DDBJ whole genome shotgun (WGS) entry which is preliminary data.</text>
</comment>
<dbReference type="AlphaFoldDB" id="A0A4Q1JR62"/>
<dbReference type="EMBL" id="SAWZ01000013">
    <property type="protein sequence ID" value="RXQ99929.1"/>
    <property type="molecule type" value="Genomic_DNA"/>
</dbReference>
<reference evidence="1 2" key="1">
    <citation type="submission" date="2019-01" db="EMBL/GenBank/DDBJ databases">
        <title>Pseudoxanthomonas composti sp. nov., isolated from compost.</title>
        <authorList>
            <person name="Yang G."/>
        </authorList>
    </citation>
    <scope>NUCLEOTIDE SEQUENCE [LARGE SCALE GENOMIC DNA]</scope>
    <source>
        <strain evidence="1 2">GSS15</strain>
    </source>
</reference>
<keyword evidence="2" id="KW-1185">Reference proteome</keyword>